<dbReference type="RefSeq" id="WP_191811156.1">
    <property type="nucleotide sequence ID" value="NZ_JACSQT010000001.1"/>
</dbReference>
<organism evidence="7 8">
    <name type="scientific">Cytobacillus stercorigallinarum</name>
    <dbReference type="NCBI Taxonomy" id="2762240"/>
    <lineage>
        <taxon>Bacteria</taxon>
        <taxon>Bacillati</taxon>
        <taxon>Bacillota</taxon>
        <taxon>Bacilli</taxon>
        <taxon>Bacillales</taxon>
        <taxon>Bacillaceae</taxon>
        <taxon>Cytobacillus</taxon>
    </lineage>
</organism>
<feature type="domain" description="CobW C-terminal" evidence="6">
    <location>
        <begin position="217"/>
        <end position="302"/>
    </location>
</feature>
<keyword evidence="8" id="KW-1185">Reference proteome</keyword>
<gene>
    <name evidence="7" type="ORF">H9655_04205</name>
</gene>
<evidence type="ECO:0000259" key="6">
    <source>
        <dbReference type="SMART" id="SM00833"/>
    </source>
</evidence>
<keyword evidence="3" id="KW-0143">Chaperone</keyword>
<evidence type="ECO:0000313" key="7">
    <source>
        <dbReference type="EMBL" id="MBD7936221.1"/>
    </source>
</evidence>
<comment type="caution">
    <text evidence="7">The sequence shown here is derived from an EMBL/GenBank/DDBJ whole genome shotgun (WGS) entry which is preliminary data.</text>
</comment>
<dbReference type="InterPro" id="IPR027417">
    <property type="entry name" value="P-loop_NTPase"/>
</dbReference>
<evidence type="ECO:0000313" key="8">
    <source>
        <dbReference type="Proteomes" id="UP000657931"/>
    </source>
</evidence>
<dbReference type="InterPro" id="IPR011629">
    <property type="entry name" value="CobW-like_C"/>
</dbReference>
<sequence length="311" mass="35027">MSTEIYILAGFLGSGKTTLLKQLLQDEKENGRKVAVLMNELGKVSIDSDAIDDDIPLKELLDGCICCTIQDKLEGQLQGLLTLEKPDVIYIEATGAAHPVEVLDAVLSPLFANSIVPKGIISILDSARWRNRKELTPQVLQLLIEQIRHADCLLVNKIDLLTEDEQAKVIQEVQSINSTAFTLLTKNAKVPIKRIRELSLLPKEKQSSSRIGTDLHLSTFVYQFKGAVDRSAFEGFLRELPDTLYRMKGYIKFSSLAYPQLFQFSYGMPVYFQEEMNIPLNMVFIGENMDWDKIESALQSLEKPKENIDSN</sequence>
<name>A0ABR8QL24_9BACI</name>
<dbReference type="Gene3D" id="3.40.50.300">
    <property type="entry name" value="P-loop containing nucleotide triphosphate hydrolases"/>
    <property type="match status" value="1"/>
</dbReference>
<evidence type="ECO:0000256" key="4">
    <source>
        <dbReference type="ARBA" id="ARBA00034320"/>
    </source>
</evidence>
<dbReference type="EMBL" id="JACSQT010000001">
    <property type="protein sequence ID" value="MBD7936221.1"/>
    <property type="molecule type" value="Genomic_DNA"/>
</dbReference>
<dbReference type="Pfam" id="PF07683">
    <property type="entry name" value="CobW_C"/>
    <property type="match status" value="1"/>
</dbReference>
<dbReference type="PANTHER" id="PTHR13748">
    <property type="entry name" value="COBW-RELATED"/>
    <property type="match status" value="1"/>
</dbReference>
<dbReference type="InterPro" id="IPR036627">
    <property type="entry name" value="CobW-likC_sf"/>
</dbReference>
<evidence type="ECO:0000256" key="5">
    <source>
        <dbReference type="ARBA" id="ARBA00049117"/>
    </source>
</evidence>
<dbReference type="Pfam" id="PF02492">
    <property type="entry name" value="cobW"/>
    <property type="match status" value="1"/>
</dbReference>
<keyword evidence="2" id="KW-0378">Hydrolase</keyword>
<accession>A0ABR8QL24</accession>
<dbReference type="SMART" id="SM00833">
    <property type="entry name" value="CobW_C"/>
    <property type="match status" value="1"/>
</dbReference>
<keyword evidence="1" id="KW-0547">Nucleotide-binding</keyword>
<dbReference type="CDD" id="cd03112">
    <property type="entry name" value="CobW-like"/>
    <property type="match status" value="1"/>
</dbReference>
<protein>
    <submittedName>
        <fullName evidence="7">GTP-binding protein</fullName>
    </submittedName>
</protein>
<evidence type="ECO:0000256" key="1">
    <source>
        <dbReference type="ARBA" id="ARBA00022741"/>
    </source>
</evidence>
<dbReference type="InterPro" id="IPR003495">
    <property type="entry name" value="CobW/HypB/UreG_nucleotide-bd"/>
</dbReference>
<dbReference type="PANTHER" id="PTHR13748:SF62">
    <property type="entry name" value="COBW DOMAIN-CONTAINING PROTEIN"/>
    <property type="match status" value="1"/>
</dbReference>
<evidence type="ECO:0000256" key="3">
    <source>
        <dbReference type="ARBA" id="ARBA00023186"/>
    </source>
</evidence>
<proteinExistence type="inferred from homology"/>
<comment type="similarity">
    <text evidence="4">Belongs to the SIMIBI class G3E GTPase family. ZNG1 subfamily.</text>
</comment>
<reference evidence="7 8" key="1">
    <citation type="submission" date="2020-08" db="EMBL/GenBank/DDBJ databases">
        <title>A Genomic Blueprint of the Chicken Gut Microbiome.</title>
        <authorList>
            <person name="Gilroy R."/>
            <person name="Ravi A."/>
            <person name="Getino M."/>
            <person name="Pursley I."/>
            <person name="Horton D.L."/>
            <person name="Alikhan N.-F."/>
            <person name="Baker D."/>
            <person name="Gharbi K."/>
            <person name="Hall N."/>
            <person name="Watson M."/>
            <person name="Adriaenssens E.M."/>
            <person name="Foster-Nyarko E."/>
            <person name="Jarju S."/>
            <person name="Secka A."/>
            <person name="Antonio M."/>
            <person name="Oren A."/>
            <person name="Chaudhuri R."/>
            <person name="La Ragione R.M."/>
            <person name="Hildebrand F."/>
            <person name="Pallen M.J."/>
        </authorList>
    </citation>
    <scope>NUCLEOTIDE SEQUENCE [LARGE SCALE GENOMIC DNA]</scope>
    <source>
        <strain evidence="7 8">Sa5YUA1</strain>
    </source>
</reference>
<dbReference type="Gene3D" id="3.30.1220.10">
    <property type="entry name" value="CobW-like, C-terminal domain"/>
    <property type="match status" value="1"/>
</dbReference>
<dbReference type="Proteomes" id="UP000657931">
    <property type="component" value="Unassembled WGS sequence"/>
</dbReference>
<dbReference type="SUPFAM" id="SSF52540">
    <property type="entry name" value="P-loop containing nucleoside triphosphate hydrolases"/>
    <property type="match status" value="1"/>
</dbReference>
<comment type="catalytic activity">
    <reaction evidence="5">
        <text>GTP + H2O = GDP + phosphate + H(+)</text>
        <dbReference type="Rhea" id="RHEA:19669"/>
        <dbReference type="ChEBI" id="CHEBI:15377"/>
        <dbReference type="ChEBI" id="CHEBI:15378"/>
        <dbReference type="ChEBI" id="CHEBI:37565"/>
        <dbReference type="ChEBI" id="CHEBI:43474"/>
        <dbReference type="ChEBI" id="CHEBI:58189"/>
    </reaction>
    <physiologicalReaction direction="left-to-right" evidence="5">
        <dbReference type="Rhea" id="RHEA:19670"/>
    </physiologicalReaction>
</comment>
<dbReference type="SUPFAM" id="SSF90002">
    <property type="entry name" value="Hypothetical protein YjiA, C-terminal domain"/>
    <property type="match status" value="1"/>
</dbReference>
<dbReference type="InterPro" id="IPR051316">
    <property type="entry name" value="Zinc-reg_GTPase_activator"/>
</dbReference>
<evidence type="ECO:0000256" key="2">
    <source>
        <dbReference type="ARBA" id="ARBA00022801"/>
    </source>
</evidence>